<feature type="region of interest" description="Disordered" evidence="6">
    <location>
        <begin position="186"/>
        <end position="238"/>
    </location>
</feature>
<reference evidence="7 8" key="1">
    <citation type="journal article" date="2021" name="Nat. Plants">
        <title>The Taxus genome provides insights into paclitaxel biosynthesis.</title>
        <authorList>
            <person name="Xiong X."/>
            <person name="Gou J."/>
            <person name="Liao Q."/>
            <person name="Li Y."/>
            <person name="Zhou Q."/>
            <person name="Bi G."/>
            <person name="Li C."/>
            <person name="Du R."/>
            <person name="Wang X."/>
            <person name="Sun T."/>
            <person name="Guo L."/>
            <person name="Liang H."/>
            <person name="Lu P."/>
            <person name="Wu Y."/>
            <person name="Zhang Z."/>
            <person name="Ro D.K."/>
            <person name="Shang Y."/>
            <person name="Huang S."/>
            <person name="Yan J."/>
        </authorList>
    </citation>
    <scope>NUCLEOTIDE SEQUENCE [LARGE SCALE GENOMIC DNA]</scope>
    <source>
        <strain evidence="7">Ta-2019</strain>
    </source>
</reference>
<dbReference type="InterPro" id="IPR016024">
    <property type="entry name" value="ARM-type_fold"/>
</dbReference>
<evidence type="ECO:0000256" key="4">
    <source>
        <dbReference type="ARBA" id="ARBA00023242"/>
    </source>
</evidence>
<dbReference type="AlphaFoldDB" id="A0AA38GF94"/>
<dbReference type="Pfam" id="PF20168">
    <property type="entry name" value="PDS5"/>
    <property type="match status" value="1"/>
</dbReference>
<dbReference type="SUPFAM" id="SSF48371">
    <property type="entry name" value="ARM repeat"/>
    <property type="match status" value="1"/>
</dbReference>
<feature type="compositionally biased region" description="Basic and acidic residues" evidence="6">
    <location>
        <begin position="186"/>
        <end position="209"/>
    </location>
</feature>
<evidence type="ECO:0000256" key="2">
    <source>
        <dbReference type="ARBA" id="ARBA00022618"/>
    </source>
</evidence>
<evidence type="ECO:0000313" key="7">
    <source>
        <dbReference type="EMBL" id="KAH9322209.1"/>
    </source>
</evidence>
<comment type="caution">
    <text evidence="7">The sequence shown here is derived from an EMBL/GenBank/DDBJ whole genome shotgun (WGS) entry which is preliminary data.</text>
</comment>
<dbReference type="Proteomes" id="UP000824469">
    <property type="component" value="Unassembled WGS sequence"/>
</dbReference>
<keyword evidence="4" id="KW-0539">Nucleus</keyword>
<evidence type="ECO:0000256" key="3">
    <source>
        <dbReference type="ARBA" id="ARBA00022776"/>
    </source>
</evidence>
<sequence length="290" mass="32832">MISSVKPKLLRHPDKEVRLVVITCLSEITRITTPKFSSSSKTMRKILQLIVESFQGLDDIKSPFARRVTILETMEKVRSCVVMLDLECNDLILKMFQHFLVTVSKNHAEHAVASMQTIMTLILNESDDISQNLLSTLLASLEQEVSLVAHTLAKNVVDQCAKKLKPYVTIEGLTSSDQQKKSFIVMREEERSESKEKAKEEIRKHEEQSNSKPQDIIEQEQKGPHMQVEGEGSSIEKGMTSDKQNVCINDVKEEHSLHVECEVSKIEVVSAQEEPINLPSIAKFESLPYE</sequence>
<organism evidence="7 8">
    <name type="scientific">Taxus chinensis</name>
    <name type="common">Chinese yew</name>
    <name type="synonym">Taxus wallichiana var. chinensis</name>
    <dbReference type="NCBI Taxonomy" id="29808"/>
    <lineage>
        <taxon>Eukaryota</taxon>
        <taxon>Viridiplantae</taxon>
        <taxon>Streptophyta</taxon>
        <taxon>Embryophyta</taxon>
        <taxon>Tracheophyta</taxon>
        <taxon>Spermatophyta</taxon>
        <taxon>Pinopsida</taxon>
        <taxon>Pinidae</taxon>
        <taxon>Conifers II</taxon>
        <taxon>Cupressales</taxon>
        <taxon>Taxaceae</taxon>
        <taxon>Taxus</taxon>
    </lineage>
</organism>
<dbReference type="PANTHER" id="PTHR12663">
    <property type="entry name" value="ANDROGEN INDUCED INHIBITOR OF PROLIFERATION AS3 / PDS5-RELATED"/>
    <property type="match status" value="1"/>
</dbReference>
<evidence type="ECO:0000256" key="5">
    <source>
        <dbReference type="ARBA" id="ARBA00023306"/>
    </source>
</evidence>
<feature type="non-terminal residue" evidence="7">
    <location>
        <position position="290"/>
    </location>
</feature>
<accession>A0AA38GF94</accession>
<keyword evidence="2" id="KW-0132">Cell division</keyword>
<evidence type="ECO:0000313" key="8">
    <source>
        <dbReference type="Proteomes" id="UP000824469"/>
    </source>
</evidence>
<dbReference type="GO" id="GO:0051301">
    <property type="term" value="P:cell division"/>
    <property type="evidence" value="ECO:0007669"/>
    <property type="project" value="UniProtKB-KW"/>
</dbReference>
<dbReference type="GO" id="GO:0000785">
    <property type="term" value="C:chromatin"/>
    <property type="evidence" value="ECO:0007669"/>
    <property type="project" value="TreeGrafter"/>
</dbReference>
<dbReference type="EMBL" id="JAHRHJ020000003">
    <property type="protein sequence ID" value="KAH9322209.1"/>
    <property type="molecule type" value="Genomic_DNA"/>
</dbReference>
<keyword evidence="8" id="KW-1185">Reference proteome</keyword>
<protein>
    <submittedName>
        <fullName evidence="7">Uncharacterized protein</fullName>
    </submittedName>
</protein>
<dbReference type="GO" id="GO:0005634">
    <property type="term" value="C:nucleus"/>
    <property type="evidence" value="ECO:0007669"/>
    <property type="project" value="UniProtKB-SubCell"/>
</dbReference>
<dbReference type="PANTHER" id="PTHR12663:SF0">
    <property type="entry name" value="PRECOCIOUS DISSOCIATION OF SISTERS 5, ISOFORM A"/>
    <property type="match status" value="1"/>
</dbReference>
<keyword evidence="5" id="KW-0131">Cell cycle</keyword>
<evidence type="ECO:0000256" key="6">
    <source>
        <dbReference type="SAM" id="MobiDB-lite"/>
    </source>
</evidence>
<evidence type="ECO:0000256" key="1">
    <source>
        <dbReference type="ARBA" id="ARBA00004123"/>
    </source>
</evidence>
<keyword evidence="3" id="KW-0498">Mitosis</keyword>
<dbReference type="GO" id="GO:0035825">
    <property type="term" value="P:homologous recombination"/>
    <property type="evidence" value="ECO:0007669"/>
    <property type="project" value="UniProtKB-ARBA"/>
</dbReference>
<dbReference type="InterPro" id="IPR039776">
    <property type="entry name" value="Pds5"/>
</dbReference>
<comment type="subcellular location">
    <subcellularLocation>
        <location evidence="1">Nucleus</location>
    </subcellularLocation>
</comment>
<name>A0AA38GF94_TAXCH</name>
<dbReference type="GO" id="GO:0007064">
    <property type="term" value="P:mitotic sister chromatid cohesion"/>
    <property type="evidence" value="ECO:0007669"/>
    <property type="project" value="InterPro"/>
</dbReference>
<gene>
    <name evidence="7" type="ORF">KI387_016848</name>
</gene>
<dbReference type="GO" id="GO:0006281">
    <property type="term" value="P:DNA repair"/>
    <property type="evidence" value="ECO:0007669"/>
    <property type="project" value="TreeGrafter"/>
</dbReference>
<proteinExistence type="predicted"/>